<dbReference type="Pfam" id="PF00480">
    <property type="entry name" value="ROK"/>
    <property type="match status" value="1"/>
</dbReference>
<dbReference type="PANTHER" id="PTHR18964:SF149">
    <property type="entry name" value="BIFUNCTIONAL UDP-N-ACETYLGLUCOSAMINE 2-EPIMERASE_N-ACETYLMANNOSAMINE KINASE"/>
    <property type="match status" value="1"/>
</dbReference>
<dbReference type="RefSeq" id="WP_377064102.1">
    <property type="nucleotide sequence ID" value="NZ_JBHSJJ010000005.1"/>
</dbReference>
<dbReference type="Gene3D" id="3.30.420.40">
    <property type="match status" value="2"/>
</dbReference>
<evidence type="ECO:0000313" key="3">
    <source>
        <dbReference type="Proteomes" id="UP001595818"/>
    </source>
</evidence>
<proteinExistence type="inferred from homology"/>
<dbReference type="EMBL" id="JBHSJJ010000005">
    <property type="protein sequence ID" value="MFC4872049.1"/>
    <property type="molecule type" value="Genomic_DNA"/>
</dbReference>
<dbReference type="Proteomes" id="UP001595818">
    <property type="component" value="Unassembled WGS sequence"/>
</dbReference>
<protein>
    <submittedName>
        <fullName evidence="2">ROK family protein</fullName>
    </submittedName>
</protein>
<dbReference type="InterPro" id="IPR000600">
    <property type="entry name" value="ROK"/>
</dbReference>
<reference evidence="3" key="1">
    <citation type="journal article" date="2019" name="Int. J. Syst. Evol. Microbiol.">
        <title>The Global Catalogue of Microorganisms (GCM) 10K type strain sequencing project: providing services to taxonomists for standard genome sequencing and annotation.</title>
        <authorList>
            <consortium name="The Broad Institute Genomics Platform"/>
            <consortium name="The Broad Institute Genome Sequencing Center for Infectious Disease"/>
            <person name="Wu L."/>
            <person name="Ma J."/>
        </authorList>
    </citation>
    <scope>NUCLEOTIDE SEQUENCE [LARGE SCALE GENOMIC DNA]</scope>
    <source>
        <strain evidence="3">CGMCC 4.7466</strain>
    </source>
</reference>
<dbReference type="SUPFAM" id="SSF53067">
    <property type="entry name" value="Actin-like ATPase domain"/>
    <property type="match status" value="1"/>
</dbReference>
<gene>
    <name evidence="2" type="ORF">ACFPFU_10140</name>
</gene>
<sequence length="316" mass="33770">MTFLSVDLGGTSLRLATFTKEGDLISRESFHLEKRQGSEVGKLIRQRVEKQLQDNPDIQAIGASVPGISRKTTQTVWAPNIPGWEDYPLWEEISGVSEGIPVTIDCDRACYILGEYWKGHAKGCNDAIYLSVGTGIGAGILVDGRVLQGAHGIAGSVGWMALDRPFQEKYIPCGCFEYHASGAGLAKVAQEKLATTAGSPGKPSMTAQKIEAGDVFAAYDKGEKWAISTLENAIGYWGMGVANLISIFNPEKIIFGGGVFGPGKRFLEDIATEAKQWAQPVSMKLVSFDVSALGGDAGLYGAGYLASQTLENQNAL</sequence>
<name>A0ABV9T0R5_9BACT</name>
<comment type="caution">
    <text evidence="2">The sequence shown here is derived from an EMBL/GenBank/DDBJ whole genome shotgun (WGS) entry which is preliminary data.</text>
</comment>
<accession>A0ABV9T0R5</accession>
<evidence type="ECO:0000256" key="1">
    <source>
        <dbReference type="ARBA" id="ARBA00006479"/>
    </source>
</evidence>
<organism evidence="2 3">
    <name type="scientific">Negadavirga shengliensis</name>
    <dbReference type="NCBI Taxonomy" id="1389218"/>
    <lineage>
        <taxon>Bacteria</taxon>
        <taxon>Pseudomonadati</taxon>
        <taxon>Bacteroidota</taxon>
        <taxon>Cytophagia</taxon>
        <taxon>Cytophagales</taxon>
        <taxon>Cyclobacteriaceae</taxon>
        <taxon>Negadavirga</taxon>
    </lineage>
</organism>
<evidence type="ECO:0000313" key="2">
    <source>
        <dbReference type="EMBL" id="MFC4872049.1"/>
    </source>
</evidence>
<comment type="similarity">
    <text evidence="1">Belongs to the ROK (NagC/XylR) family.</text>
</comment>
<dbReference type="PANTHER" id="PTHR18964">
    <property type="entry name" value="ROK (REPRESSOR, ORF, KINASE) FAMILY"/>
    <property type="match status" value="1"/>
</dbReference>
<keyword evidence="3" id="KW-1185">Reference proteome</keyword>
<dbReference type="InterPro" id="IPR043129">
    <property type="entry name" value="ATPase_NBD"/>
</dbReference>